<name>A0A437QYI9_9PROT</name>
<reference evidence="4" key="1">
    <citation type="submission" date="2019-01" db="EMBL/GenBank/DDBJ databases">
        <title>Gri0909 isolated from a small marine red alga.</title>
        <authorList>
            <person name="Kim J."/>
            <person name="Jeong S.E."/>
            <person name="Jeon C.O."/>
        </authorList>
    </citation>
    <scope>NUCLEOTIDE SEQUENCE [LARGE SCALE GENOMIC DNA]</scope>
    <source>
        <strain evidence="4">Gri0909</strain>
    </source>
</reference>
<accession>A0A437QYI9</accession>
<feature type="transmembrane region" description="Helical" evidence="1">
    <location>
        <begin position="82"/>
        <end position="115"/>
    </location>
</feature>
<dbReference type="RefSeq" id="WP_127764937.1">
    <property type="nucleotide sequence ID" value="NZ_SADE01000001.1"/>
</dbReference>
<comment type="caution">
    <text evidence="3">The sequence shown here is derived from an EMBL/GenBank/DDBJ whole genome shotgun (WGS) entry which is preliminary data.</text>
</comment>
<dbReference type="AlphaFoldDB" id="A0A437QYI9"/>
<evidence type="ECO:0000313" key="3">
    <source>
        <dbReference type="EMBL" id="RVU39566.1"/>
    </source>
</evidence>
<protein>
    <recommendedName>
        <fullName evidence="2">DUF1468 domain-containing protein</fullName>
    </recommendedName>
</protein>
<feature type="transmembrane region" description="Helical" evidence="1">
    <location>
        <begin position="121"/>
        <end position="143"/>
    </location>
</feature>
<evidence type="ECO:0000259" key="2">
    <source>
        <dbReference type="Pfam" id="PF07331"/>
    </source>
</evidence>
<keyword evidence="4" id="KW-1185">Reference proteome</keyword>
<sequence length="148" mass="15483">MRRANVISGVILVIFGLVMLAVVIPMQINPGPDGMMSPRLVPGMMMGVVIALSLLLVINNIRAKATADDSVAPISRGEIRALVTIGVIFGAAILLYLLVSPLAAGAVIVIGALLALGERRPLVLIAMPTGLLTAIWFLFYKVLGTGIV</sequence>
<feature type="domain" description="DUF1468" evidence="2">
    <location>
        <begin position="7"/>
        <end position="144"/>
    </location>
</feature>
<gene>
    <name evidence="3" type="ORF">EOI86_10165</name>
</gene>
<feature type="transmembrane region" description="Helical" evidence="1">
    <location>
        <begin position="7"/>
        <end position="28"/>
    </location>
</feature>
<keyword evidence="1" id="KW-1133">Transmembrane helix</keyword>
<feature type="transmembrane region" description="Helical" evidence="1">
    <location>
        <begin position="40"/>
        <end position="61"/>
    </location>
</feature>
<keyword evidence="1" id="KW-0812">Transmembrane</keyword>
<dbReference type="InterPro" id="IPR009936">
    <property type="entry name" value="DUF1468"/>
</dbReference>
<dbReference type="Pfam" id="PF07331">
    <property type="entry name" value="TctB"/>
    <property type="match status" value="1"/>
</dbReference>
<dbReference type="OrthoDB" id="1956824at2"/>
<organism evidence="3 4">
    <name type="scientific">Hwanghaeella grinnelliae</name>
    <dbReference type="NCBI Taxonomy" id="2500179"/>
    <lineage>
        <taxon>Bacteria</taxon>
        <taxon>Pseudomonadati</taxon>
        <taxon>Pseudomonadota</taxon>
        <taxon>Alphaproteobacteria</taxon>
        <taxon>Rhodospirillales</taxon>
        <taxon>Rhodospirillaceae</taxon>
        <taxon>Hwanghaeella</taxon>
    </lineage>
</organism>
<dbReference type="Proteomes" id="UP000287447">
    <property type="component" value="Unassembled WGS sequence"/>
</dbReference>
<dbReference type="EMBL" id="SADE01000001">
    <property type="protein sequence ID" value="RVU39566.1"/>
    <property type="molecule type" value="Genomic_DNA"/>
</dbReference>
<evidence type="ECO:0000256" key="1">
    <source>
        <dbReference type="SAM" id="Phobius"/>
    </source>
</evidence>
<proteinExistence type="predicted"/>
<evidence type="ECO:0000313" key="4">
    <source>
        <dbReference type="Proteomes" id="UP000287447"/>
    </source>
</evidence>
<keyword evidence="1" id="KW-0472">Membrane</keyword>